<organism evidence="1 2">
    <name type="scientific">Carpediemonas membranifera</name>
    <dbReference type="NCBI Taxonomy" id="201153"/>
    <lineage>
        <taxon>Eukaryota</taxon>
        <taxon>Metamonada</taxon>
        <taxon>Carpediemonas-like organisms</taxon>
        <taxon>Carpediemonas</taxon>
    </lineage>
</organism>
<evidence type="ECO:0000313" key="1">
    <source>
        <dbReference type="EMBL" id="KAG9389687.1"/>
    </source>
</evidence>
<dbReference type="EMBL" id="JAHDYR010000069">
    <property type="protein sequence ID" value="KAG9389687.1"/>
    <property type="molecule type" value="Genomic_DNA"/>
</dbReference>
<sequence>MHISTQATLVIWRMTPYGNILAPSSVSAVNVILANVYTSIQGHHANGMDRRFRQCDKDSRSLFKAVLLSLTDGDIDKSILDPVFVSLLDGNTDRFRRNICATVREYTPTWSHAFSPASDERDSLCEDNHLLLEKIENTEHAFQFAMALKRITEGVNVVDDEVTVFNAIAKRLGIQTMKFDVSHYALKDLGCDIRNVFGVKEAMKDHEADFFESLVPDEIHCSHNTFRYDQNNQKFPLEHTTRFPIAADAIGSLPVPVNNYLHDGTHITIFFNSEDERDQCVSMLSHLNPTKLKSDRWAFVKSVKYNISSRIARGIQSPQYLETARDIWYDTTTHVSREARVEASYIPVDILIWFDAWRGTTTAVKFRLIDMTGEVFPQRVTSPFRLLEYQGKEDLFANIL</sequence>
<dbReference type="AlphaFoldDB" id="A0A8J6AZG1"/>
<dbReference type="Proteomes" id="UP000717585">
    <property type="component" value="Unassembled WGS sequence"/>
</dbReference>
<comment type="caution">
    <text evidence="1">The sequence shown here is derived from an EMBL/GenBank/DDBJ whole genome shotgun (WGS) entry which is preliminary data.</text>
</comment>
<accession>A0A8J6AZG1</accession>
<proteinExistence type="predicted"/>
<keyword evidence="2" id="KW-1185">Reference proteome</keyword>
<protein>
    <submittedName>
        <fullName evidence="1">Uncharacterized protein</fullName>
    </submittedName>
</protein>
<gene>
    <name evidence="1" type="ORF">J8273_8991</name>
</gene>
<name>A0A8J6AZG1_9EUKA</name>
<evidence type="ECO:0000313" key="2">
    <source>
        <dbReference type="Proteomes" id="UP000717585"/>
    </source>
</evidence>
<reference evidence="1" key="1">
    <citation type="submission" date="2021-05" db="EMBL/GenBank/DDBJ databases">
        <title>A free-living protist that lacks canonical eukaryotic 1 DNA replication and segregation systems.</title>
        <authorList>
            <person name="Salas-Leiva D.E."/>
            <person name="Tromer E.C."/>
            <person name="Curtis B.A."/>
            <person name="Jerlstrom-Hultqvist J."/>
            <person name="Kolisko M."/>
            <person name="Yi Z."/>
            <person name="Salas-Leiva J.S."/>
            <person name="Gallot-Lavallee L."/>
            <person name="Kops G.J.P.L."/>
            <person name="Archibald J.M."/>
            <person name="Simpson A.G.B."/>
            <person name="Roger A.J."/>
        </authorList>
    </citation>
    <scope>NUCLEOTIDE SEQUENCE</scope>
    <source>
        <strain evidence="1">BICM</strain>
    </source>
</reference>